<organism evidence="1 2">
    <name type="scientific">Pelagomonas calceolata</name>
    <dbReference type="NCBI Taxonomy" id="35677"/>
    <lineage>
        <taxon>Eukaryota</taxon>
        <taxon>Sar</taxon>
        <taxon>Stramenopiles</taxon>
        <taxon>Ochrophyta</taxon>
        <taxon>Pelagophyceae</taxon>
        <taxon>Pelagomonadales</taxon>
        <taxon>Pelagomonadaceae</taxon>
        <taxon>Pelagomonas</taxon>
    </lineage>
</organism>
<protein>
    <recommendedName>
        <fullName evidence="3">Sulfotransferase domain-containing protein</fullName>
    </recommendedName>
</protein>
<sequence length="392" mass="42870">MSYWYSIIMRASCWASIWAVTQERRLTRPAVLFNHVPSTGGSTWEVLWSRYACASNLTACPYSEAVGRTISADRPASGTPYCKPSDDVVASHMTPAGFRALRAARAAYLPQKKYLTVTMVREPCGATLARFLHPQHAHHSIVRSVALGAPNATTAFEVALNEWIGEIASGGHAAKYLYVQTIYLFGARLKSEAAAYEALRSYDFVGLTEQFDASVLKVFSMIGCSPPAYVLTNSADSKADAEKGPISRVGALRAKLLRDGSWYRVRATEAAADGDVLDDFYLYAASEKRFVASGPPSANRLASYRASFAGQQPPMLQSAWFSGNSRVALGEVDYSNTGNWRAHWIWPLSCVRAPQELVRDACEARCTEQRVHLAAWSDFIDAVVAGCPACQP</sequence>
<dbReference type="EMBL" id="CAKKNE010000003">
    <property type="protein sequence ID" value="CAH0372827.1"/>
    <property type="molecule type" value="Genomic_DNA"/>
</dbReference>
<dbReference type="InterPro" id="IPR027417">
    <property type="entry name" value="P-loop_NTPase"/>
</dbReference>
<reference evidence="1" key="1">
    <citation type="submission" date="2021-11" db="EMBL/GenBank/DDBJ databases">
        <authorList>
            <consortium name="Genoscope - CEA"/>
            <person name="William W."/>
        </authorList>
    </citation>
    <scope>NUCLEOTIDE SEQUENCE</scope>
</reference>
<dbReference type="Gene3D" id="3.40.50.300">
    <property type="entry name" value="P-loop containing nucleotide triphosphate hydrolases"/>
    <property type="match status" value="1"/>
</dbReference>
<dbReference type="AlphaFoldDB" id="A0A8J2SRJ5"/>
<name>A0A8J2SRJ5_9STRA</name>
<proteinExistence type="predicted"/>
<evidence type="ECO:0008006" key="3">
    <source>
        <dbReference type="Google" id="ProtNLM"/>
    </source>
</evidence>
<evidence type="ECO:0000313" key="1">
    <source>
        <dbReference type="EMBL" id="CAH0372827.1"/>
    </source>
</evidence>
<gene>
    <name evidence="1" type="ORF">PECAL_3P28760</name>
</gene>
<comment type="caution">
    <text evidence="1">The sequence shown here is derived from an EMBL/GenBank/DDBJ whole genome shotgun (WGS) entry which is preliminary data.</text>
</comment>
<accession>A0A8J2SRJ5</accession>
<dbReference type="Proteomes" id="UP000789595">
    <property type="component" value="Unassembled WGS sequence"/>
</dbReference>
<evidence type="ECO:0000313" key="2">
    <source>
        <dbReference type="Proteomes" id="UP000789595"/>
    </source>
</evidence>
<keyword evidence="2" id="KW-1185">Reference proteome</keyword>